<evidence type="ECO:0000256" key="3">
    <source>
        <dbReference type="ARBA" id="ARBA00022694"/>
    </source>
</evidence>
<feature type="domain" description="Pseudouridine synthase II N-terminal" evidence="6">
    <location>
        <begin position="32"/>
        <end position="182"/>
    </location>
</feature>
<dbReference type="PANTHER" id="PTHR13767">
    <property type="entry name" value="TRNA-PSEUDOURIDINE SYNTHASE"/>
    <property type="match status" value="1"/>
</dbReference>
<evidence type="ECO:0000256" key="4">
    <source>
        <dbReference type="ARBA" id="ARBA00023235"/>
    </source>
</evidence>
<dbReference type="EMBL" id="CP116942">
    <property type="protein sequence ID" value="WCO65406.1"/>
    <property type="molecule type" value="Genomic_DNA"/>
</dbReference>
<dbReference type="Gene3D" id="3.30.2350.10">
    <property type="entry name" value="Pseudouridine synthase"/>
    <property type="match status" value="1"/>
</dbReference>
<keyword evidence="3 5" id="KW-0819">tRNA processing</keyword>
<comment type="function">
    <text evidence="5">Responsible for synthesis of pseudouridine from uracil-55 in the psi GC loop of transfer RNAs.</text>
</comment>
<dbReference type="AlphaFoldDB" id="A0AAF0BQV1"/>
<dbReference type="InterPro" id="IPR032819">
    <property type="entry name" value="TruB_C"/>
</dbReference>
<dbReference type="GO" id="GO:1990481">
    <property type="term" value="P:mRNA pseudouridine synthesis"/>
    <property type="evidence" value="ECO:0007669"/>
    <property type="project" value="TreeGrafter"/>
</dbReference>
<dbReference type="EC" id="5.4.99.25" evidence="5"/>
<name>A0AAF0BQV1_9ACTN</name>
<dbReference type="RefSeq" id="WP_272734931.1">
    <property type="nucleotide sequence ID" value="NZ_CP116942.1"/>
</dbReference>
<dbReference type="GO" id="GO:0160148">
    <property type="term" value="F:tRNA pseudouridine(55) synthase activity"/>
    <property type="evidence" value="ECO:0007669"/>
    <property type="project" value="UniProtKB-EC"/>
</dbReference>
<gene>
    <name evidence="5 8" type="primary">truB</name>
    <name evidence="8" type="ORF">PO878_12955</name>
</gene>
<evidence type="ECO:0000259" key="6">
    <source>
        <dbReference type="Pfam" id="PF01509"/>
    </source>
</evidence>
<organism evidence="8 9">
    <name type="scientific">Iamia majanohamensis</name>
    <dbReference type="NCBI Taxonomy" id="467976"/>
    <lineage>
        <taxon>Bacteria</taxon>
        <taxon>Bacillati</taxon>
        <taxon>Actinomycetota</taxon>
        <taxon>Acidimicrobiia</taxon>
        <taxon>Acidimicrobiales</taxon>
        <taxon>Iamiaceae</taxon>
        <taxon>Iamia</taxon>
    </lineage>
</organism>
<dbReference type="KEGG" id="ima:PO878_12955"/>
<evidence type="ECO:0000256" key="2">
    <source>
        <dbReference type="ARBA" id="ARBA00005642"/>
    </source>
</evidence>
<evidence type="ECO:0000256" key="5">
    <source>
        <dbReference type="HAMAP-Rule" id="MF_01080"/>
    </source>
</evidence>
<feature type="domain" description="tRNA pseudouridylate synthase B C-terminal" evidence="7">
    <location>
        <begin position="183"/>
        <end position="222"/>
    </location>
</feature>
<dbReference type="PANTHER" id="PTHR13767:SF2">
    <property type="entry name" value="PSEUDOURIDYLATE SYNTHASE TRUB1"/>
    <property type="match status" value="1"/>
</dbReference>
<dbReference type="CDD" id="cd02573">
    <property type="entry name" value="PseudoU_synth_EcTruB"/>
    <property type="match status" value="1"/>
</dbReference>
<keyword evidence="9" id="KW-1185">Reference proteome</keyword>
<dbReference type="GO" id="GO:0031119">
    <property type="term" value="P:tRNA pseudouridine synthesis"/>
    <property type="evidence" value="ECO:0007669"/>
    <property type="project" value="UniProtKB-UniRule"/>
</dbReference>
<comment type="catalytic activity">
    <reaction evidence="1 5">
        <text>uridine(55) in tRNA = pseudouridine(55) in tRNA</text>
        <dbReference type="Rhea" id="RHEA:42532"/>
        <dbReference type="Rhea" id="RHEA-COMP:10101"/>
        <dbReference type="Rhea" id="RHEA-COMP:10102"/>
        <dbReference type="ChEBI" id="CHEBI:65314"/>
        <dbReference type="ChEBI" id="CHEBI:65315"/>
        <dbReference type="EC" id="5.4.99.25"/>
    </reaction>
</comment>
<feature type="active site" description="Nucleophile" evidence="5">
    <location>
        <position position="47"/>
    </location>
</feature>
<dbReference type="GO" id="GO:0003723">
    <property type="term" value="F:RNA binding"/>
    <property type="evidence" value="ECO:0007669"/>
    <property type="project" value="InterPro"/>
</dbReference>
<proteinExistence type="inferred from homology"/>
<reference evidence="8" key="1">
    <citation type="submission" date="2023-01" db="EMBL/GenBank/DDBJ databases">
        <title>The diversity of Class Acidimicrobiia in South China Sea sediment environments and the proposal of Iamia marina sp. nov., a novel species of the genus Iamia.</title>
        <authorList>
            <person name="He Y."/>
            <person name="Tian X."/>
        </authorList>
    </citation>
    <scope>NUCLEOTIDE SEQUENCE</scope>
    <source>
        <strain evidence="8">DSM 19957</strain>
    </source>
</reference>
<dbReference type="Proteomes" id="UP001216390">
    <property type="component" value="Chromosome"/>
</dbReference>
<evidence type="ECO:0000313" key="9">
    <source>
        <dbReference type="Proteomes" id="UP001216390"/>
    </source>
</evidence>
<evidence type="ECO:0000259" key="7">
    <source>
        <dbReference type="Pfam" id="PF16198"/>
    </source>
</evidence>
<dbReference type="Pfam" id="PF16198">
    <property type="entry name" value="TruB_C_2"/>
    <property type="match status" value="1"/>
</dbReference>
<dbReference type="HAMAP" id="MF_01080">
    <property type="entry name" value="TruB_bact"/>
    <property type="match status" value="1"/>
</dbReference>
<dbReference type="InterPro" id="IPR002501">
    <property type="entry name" value="PsdUridine_synth_N"/>
</dbReference>
<dbReference type="InterPro" id="IPR014780">
    <property type="entry name" value="tRNA_psdUridine_synth_TruB"/>
</dbReference>
<protein>
    <recommendedName>
        <fullName evidence="5">tRNA pseudouridine synthase B</fullName>
        <ecNumber evidence="5">5.4.99.25</ecNumber>
    </recommendedName>
    <alternativeName>
        <fullName evidence="5">tRNA pseudouridine(55) synthase</fullName>
        <shortName evidence="5">Psi55 synthase</shortName>
    </alternativeName>
    <alternativeName>
        <fullName evidence="5">tRNA pseudouridylate synthase</fullName>
    </alternativeName>
    <alternativeName>
        <fullName evidence="5">tRNA-uridine isomerase</fullName>
    </alternativeName>
</protein>
<keyword evidence="4 5" id="KW-0413">Isomerase</keyword>
<dbReference type="InterPro" id="IPR020103">
    <property type="entry name" value="PsdUridine_synth_cat_dom_sf"/>
</dbReference>
<accession>A0AAF0BQV1</accession>
<comment type="similarity">
    <text evidence="2 5">Belongs to the pseudouridine synthase TruB family. Type 1 subfamily.</text>
</comment>
<dbReference type="SUPFAM" id="SSF55120">
    <property type="entry name" value="Pseudouridine synthase"/>
    <property type="match status" value="1"/>
</dbReference>
<evidence type="ECO:0000313" key="8">
    <source>
        <dbReference type="EMBL" id="WCO65406.1"/>
    </source>
</evidence>
<sequence>MSKGGRPPGPDGVAVVDKPAGWTSHDVVARSRGLLGTRKVGHSGTLDPDATGVLVLGVGRATRLLRYLTALGKSYEAEVVLGTETSTLDAAGEVTATHDMAAVTLDDARRVAAEQLTGPILQVPPMVSAVKVDGRRLHELAREGIEVAREARPVTVHTFTLDEGPEPGVLRAAVACSSGTYVRTLAADLGHALGGGAHLRALRRTSVGGFTLADAVALDALTPEDLLPVAAAVAHLPSVVVDGDVAVAVGHGKVLDRPVLGVDGGEGPWAVLDPSGALLAVYADHRGGTVKPDLVIPAG</sequence>
<dbReference type="Pfam" id="PF01509">
    <property type="entry name" value="TruB_N"/>
    <property type="match status" value="1"/>
</dbReference>
<evidence type="ECO:0000256" key="1">
    <source>
        <dbReference type="ARBA" id="ARBA00000385"/>
    </source>
</evidence>
<dbReference type="NCBIfam" id="TIGR00431">
    <property type="entry name" value="TruB"/>
    <property type="match status" value="1"/>
</dbReference>